<evidence type="ECO:0000313" key="2">
    <source>
        <dbReference type="Proteomes" id="UP000272193"/>
    </source>
</evidence>
<dbReference type="GO" id="GO:0016740">
    <property type="term" value="F:transferase activity"/>
    <property type="evidence" value="ECO:0007669"/>
    <property type="project" value="UniProtKB-KW"/>
</dbReference>
<proteinExistence type="predicted"/>
<protein>
    <submittedName>
        <fullName evidence="1">Acetyltransferase (GNAT) family protein</fullName>
    </submittedName>
</protein>
<reference evidence="1 2" key="1">
    <citation type="submission" date="2018-11" db="EMBL/GenBank/DDBJ databases">
        <title>Genomic Encyclopedia of Type Strains, Phase IV (KMG-IV): sequencing the most valuable type-strain genomes for metagenomic binning, comparative biology and taxonomic classification.</title>
        <authorList>
            <person name="Goeker M."/>
        </authorList>
    </citation>
    <scope>NUCLEOTIDE SEQUENCE [LARGE SCALE GENOMIC DNA]</scope>
    <source>
        <strain evidence="1 2">DSM 101684</strain>
    </source>
</reference>
<dbReference type="Proteomes" id="UP000272193">
    <property type="component" value="Unassembled WGS sequence"/>
</dbReference>
<dbReference type="AlphaFoldDB" id="A0A3N4VGV4"/>
<dbReference type="InterPro" id="IPR016181">
    <property type="entry name" value="Acyl_CoA_acyltransferase"/>
</dbReference>
<sequence length="308" mass="34141">MALHDIESGCSLFHAVFGQPRSPGEWLWKFAEAPVLASTNLVGVGSNGQLVAHVGAQMFEGRWGDQSLRWVQVCDVMVHPQVRGDLGPGNLYRKLMRALDDTLQHLGPASWPMFIYGFPGIRPARLGERMGLYRRLYTCAAQQGGDPPRGLLARWRATQGWRAQAVPWSTLRDPGLAAFWRRAAAPSVAGIGLLKTAAYLDWRYARHPTQRYRLWLLRRTWASPQGWLVTREAGSPEVIDASLPADLPLRQALAALAAASRTGGWCCWLPGDFPMVATPIIAVEISGTGRFHPDWPLPRFQPGDTDVF</sequence>
<name>A0A3N4VGV4_9BURK</name>
<dbReference type="SUPFAM" id="SSF55729">
    <property type="entry name" value="Acyl-CoA N-acyltransferases (Nat)"/>
    <property type="match status" value="1"/>
</dbReference>
<gene>
    <name evidence="1" type="ORF">EDC62_0851</name>
</gene>
<dbReference type="EMBL" id="RKQL01000001">
    <property type="protein sequence ID" value="RPE73140.1"/>
    <property type="molecule type" value="Genomic_DNA"/>
</dbReference>
<keyword evidence="2" id="KW-1185">Reference proteome</keyword>
<keyword evidence="1" id="KW-0808">Transferase</keyword>
<evidence type="ECO:0000313" key="1">
    <source>
        <dbReference type="EMBL" id="RPE73140.1"/>
    </source>
</evidence>
<dbReference type="RefSeq" id="WP_170159006.1">
    <property type="nucleotide sequence ID" value="NZ_RKQL01000001.1"/>
</dbReference>
<dbReference type="Gene3D" id="3.40.630.30">
    <property type="match status" value="1"/>
</dbReference>
<dbReference type="Pfam" id="PF13527">
    <property type="entry name" value="Acetyltransf_9"/>
    <property type="match status" value="1"/>
</dbReference>
<organism evidence="1 2">
    <name type="scientific">Tibeticola sediminis</name>
    <dbReference type="NCBI Taxonomy" id="1917811"/>
    <lineage>
        <taxon>Bacteria</taxon>
        <taxon>Pseudomonadati</taxon>
        <taxon>Pseudomonadota</taxon>
        <taxon>Betaproteobacteria</taxon>
        <taxon>Burkholderiales</taxon>
        <taxon>Comamonadaceae</taxon>
        <taxon>Tibeticola</taxon>
    </lineage>
</organism>
<accession>A0A3N4VGV4</accession>
<comment type="caution">
    <text evidence="1">The sequence shown here is derived from an EMBL/GenBank/DDBJ whole genome shotgun (WGS) entry which is preliminary data.</text>
</comment>